<dbReference type="Gene3D" id="3.90.1750.20">
    <property type="entry name" value="Putative Large Serine Recombinase, Chain B, Domain 2"/>
    <property type="match status" value="1"/>
</dbReference>
<evidence type="ECO:0000313" key="4">
    <source>
        <dbReference type="Proteomes" id="UP001144471"/>
    </source>
</evidence>
<dbReference type="AlphaFoldDB" id="A0A9W6GMG4"/>
<dbReference type="InterPro" id="IPR006119">
    <property type="entry name" value="Resolv_N"/>
</dbReference>
<comment type="caution">
    <text evidence="3">The sequence shown here is derived from an EMBL/GenBank/DDBJ whole genome shotgun (WGS) entry which is preliminary data.</text>
</comment>
<accession>A0A9W6GMG4</accession>
<dbReference type="InterPro" id="IPR036162">
    <property type="entry name" value="Resolvase-like_N_sf"/>
</dbReference>
<proteinExistence type="predicted"/>
<protein>
    <submittedName>
        <fullName evidence="3">Serine recombinase</fullName>
    </submittedName>
</protein>
<name>A0A9W6GMG4_9FUSO</name>
<dbReference type="PANTHER" id="PTHR30461">
    <property type="entry name" value="DNA-INVERTASE FROM LAMBDOID PROPHAGE"/>
    <property type="match status" value="1"/>
</dbReference>
<dbReference type="Proteomes" id="UP001144471">
    <property type="component" value="Unassembled WGS sequence"/>
</dbReference>
<organism evidence="3 4">
    <name type="scientific">Propionigenium maris DSM 9537</name>
    <dbReference type="NCBI Taxonomy" id="1123000"/>
    <lineage>
        <taxon>Bacteria</taxon>
        <taxon>Fusobacteriati</taxon>
        <taxon>Fusobacteriota</taxon>
        <taxon>Fusobacteriia</taxon>
        <taxon>Fusobacteriales</taxon>
        <taxon>Fusobacteriaceae</taxon>
        <taxon>Propionigenium</taxon>
    </lineage>
</organism>
<feature type="coiled-coil region" evidence="1">
    <location>
        <begin position="277"/>
        <end position="336"/>
    </location>
</feature>
<sequence length="393" mass="46631">MEDERFNKVVVWELSRATRDFMAYKVMIMRMAELGVELHSIQEGILTEGDIDVEFSNDIRALINSHERKRTAKRVKSRMEHIARSGRWTGGPPPHGYRLKDKILVVNEDEADRVREIFNLYLRGEGIAALTRRFGFGDVKKIRRMLKNEVYIGKLKFRQQESKNGFVVRNKEYEVIEGNHEGIVEEGLFYGVQELMERKQRRKNPAGTYLFHKLKCFCGGSIYGRRDKRSKKGVYYQCMNSCGKKIIYQDVLLEKVLKELKGSIERFSCLEEVEINNKAQRRMYKKEVRDLDRQEEKLLEKYLDGKVPERLYDSQMERYNTRREEIKKELLRLERLEGNQKAREGNRKILLNYLEQIDSTKDMVTLEKVMGLIIDEIEFIDHFEFNLKVNFLD</sequence>
<dbReference type="Pfam" id="PF00239">
    <property type="entry name" value="Resolvase"/>
    <property type="match status" value="1"/>
</dbReference>
<dbReference type="InterPro" id="IPR050639">
    <property type="entry name" value="SSR_resolvase"/>
</dbReference>
<keyword evidence="1" id="KW-0175">Coiled coil</keyword>
<evidence type="ECO:0000256" key="1">
    <source>
        <dbReference type="SAM" id="Coils"/>
    </source>
</evidence>
<gene>
    <name evidence="3" type="ORF">PM10SUCC1_25060</name>
</gene>
<dbReference type="PANTHER" id="PTHR30461:SF23">
    <property type="entry name" value="DNA RECOMBINASE-RELATED"/>
    <property type="match status" value="1"/>
</dbReference>
<evidence type="ECO:0000259" key="2">
    <source>
        <dbReference type="PROSITE" id="PS51737"/>
    </source>
</evidence>
<dbReference type="Gene3D" id="3.40.50.1390">
    <property type="entry name" value="Resolvase, N-terminal catalytic domain"/>
    <property type="match status" value="1"/>
</dbReference>
<dbReference type="InterPro" id="IPR011109">
    <property type="entry name" value="DNA_bind_recombinase_dom"/>
</dbReference>
<dbReference type="EMBL" id="BSDY01000012">
    <property type="protein sequence ID" value="GLI56992.1"/>
    <property type="molecule type" value="Genomic_DNA"/>
</dbReference>
<reference evidence="3" key="1">
    <citation type="submission" date="2022-12" db="EMBL/GenBank/DDBJ databases">
        <title>Reference genome sequencing for broad-spectrum identification of bacterial and archaeal isolates by mass spectrometry.</title>
        <authorList>
            <person name="Sekiguchi Y."/>
            <person name="Tourlousse D.M."/>
        </authorList>
    </citation>
    <scope>NUCLEOTIDE SEQUENCE</scope>
    <source>
        <strain evidence="3">10succ1</strain>
    </source>
</reference>
<dbReference type="Pfam" id="PF07508">
    <property type="entry name" value="Recombinase"/>
    <property type="match status" value="1"/>
</dbReference>
<evidence type="ECO:0000313" key="3">
    <source>
        <dbReference type="EMBL" id="GLI56992.1"/>
    </source>
</evidence>
<dbReference type="InterPro" id="IPR038109">
    <property type="entry name" value="DNA_bind_recomb_sf"/>
</dbReference>
<keyword evidence="4" id="KW-1185">Reference proteome</keyword>
<dbReference type="PROSITE" id="PS51737">
    <property type="entry name" value="RECOMBINASE_DNA_BIND"/>
    <property type="match status" value="1"/>
</dbReference>
<dbReference type="GO" id="GO:0003677">
    <property type="term" value="F:DNA binding"/>
    <property type="evidence" value="ECO:0007669"/>
    <property type="project" value="InterPro"/>
</dbReference>
<dbReference type="SUPFAM" id="SSF53041">
    <property type="entry name" value="Resolvase-like"/>
    <property type="match status" value="1"/>
</dbReference>
<dbReference type="GO" id="GO:0000150">
    <property type="term" value="F:DNA strand exchange activity"/>
    <property type="evidence" value="ECO:0007669"/>
    <property type="project" value="InterPro"/>
</dbReference>
<feature type="domain" description="Recombinase" evidence="2">
    <location>
        <begin position="94"/>
        <end position="202"/>
    </location>
</feature>